<dbReference type="EMBL" id="PPEI02000012">
    <property type="protein sequence ID" value="PWN59215.1"/>
    <property type="molecule type" value="Genomic_DNA"/>
</dbReference>
<dbReference type="RefSeq" id="WP_109624019.1">
    <property type="nucleotide sequence ID" value="NZ_PPEI02000012.1"/>
</dbReference>
<reference evidence="2" key="1">
    <citation type="submission" date="2018-04" db="EMBL/GenBank/DDBJ databases">
        <title>Draft Genome Sequences of Chryseobacterium lactis NCTC11390T isolated from milk, Chryseobacterium oncorhynchi 701B-08T from rainbow trout, and Chryseobacterium viscerum 687B-08T from diseased fish.</title>
        <authorList>
            <person name="Jeong J.-J."/>
            <person name="Lee Y.J."/>
            <person name="Pathiraja D."/>
            <person name="Park B."/>
            <person name="Choi I.-G."/>
            <person name="Kim K.D."/>
        </authorList>
    </citation>
    <scope>NUCLEOTIDE SEQUENCE [LARGE SCALE GENOMIC DNA]</scope>
    <source>
        <strain evidence="2">701B-08</strain>
    </source>
</reference>
<keyword evidence="1" id="KW-0175">Coiled coil</keyword>
<feature type="coiled-coil region" evidence="1">
    <location>
        <begin position="41"/>
        <end position="68"/>
    </location>
</feature>
<name>A0A316WCR7_9FLAO</name>
<proteinExistence type="predicted"/>
<dbReference type="AlphaFoldDB" id="A0A316WCR7"/>
<evidence type="ECO:0000313" key="3">
    <source>
        <dbReference type="Proteomes" id="UP000236182"/>
    </source>
</evidence>
<comment type="caution">
    <text evidence="2">The sequence shown here is derived from an EMBL/GenBank/DDBJ whole genome shotgun (WGS) entry which is preliminary data.</text>
</comment>
<evidence type="ECO:0000256" key="1">
    <source>
        <dbReference type="SAM" id="Coils"/>
    </source>
</evidence>
<sequence length="86" mass="10341">MKQSAYIRYLSAQDEKVLEAYKKEKQEKTNTKAFVMAIYDYFEQKKRIEDLEKELRASKSREESLKSKYKEYDIVFDGIKSIINNK</sequence>
<keyword evidence="3" id="KW-1185">Reference proteome</keyword>
<accession>A0A316WCR7</accession>
<evidence type="ECO:0000313" key="2">
    <source>
        <dbReference type="EMBL" id="PWN59215.1"/>
    </source>
</evidence>
<dbReference type="Proteomes" id="UP000236182">
    <property type="component" value="Unassembled WGS sequence"/>
</dbReference>
<protein>
    <submittedName>
        <fullName evidence="2">Uncharacterized protein</fullName>
    </submittedName>
</protein>
<organism evidence="2 3">
    <name type="scientific">Chryseobacterium oncorhynchi</name>
    <dbReference type="NCBI Taxonomy" id="741074"/>
    <lineage>
        <taxon>Bacteria</taxon>
        <taxon>Pseudomonadati</taxon>
        <taxon>Bacteroidota</taxon>
        <taxon>Flavobacteriia</taxon>
        <taxon>Flavobacteriales</taxon>
        <taxon>Weeksellaceae</taxon>
        <taxon>Chryseobacterium group</taxon>
        <taxon>Chryseobacterium</taxon>
    </lineage>
</organism>
<gene>
    <name evidence="2" type="ORF">C1638_021650</name>
</gene>